<name>A0ABQ5HBF7_9ASTR</name>
<dbReference type="EMBL" id="BQNB010019430">
    <property type="protein sequence ID" value="GJT85221.1"/>
    <property type="molecule type" value="Genomic_DNA"/>
</dbReference>
<keyword evidence="3" id="KW-1185">Reference proteome</keyword>
<proteinExistence type="predicted"/>
<sequence length="333" mass="37910">MQISAFMSNSKCPELARRFSDQVPKTVTEMMKKVDDFLKSEEAYKSTELPRGEFPEKGQRTSYRGNRPPRAAYGGGQQRTDNHNTFNRKDHYQLEEVQKIDNLETITVRAKQSIWYGQGARAGSVNPREARGQSWMNTPITFPLVLADDVSNEPLVIEAKVEGPFGPNPDGASGFLWRATDSNGEGGIGSSIRKAVSSTVHAMIKFPTLKGNADLVARATSVFKCRRLEKKQAEQRKETKSKTGRQERLQKRNTHQPCFPGAKIIMEYLVNINKRRAFWSLNEDILKNIVLTTNTPYPSKKIRHIRDCTHQRPRRKYDQYAVSSEDQYAVLEI</sequence>
<evidence type="ECO:0000256" key="1">
    <source>
        <dbReference type="SAM" id="MobiDB-lite"/>
    </source>
</evidence>
<feature type="compositionally biased region" description="Basic and acidic residues" evidence="1">
    <location>
        <begin position="230"/>
        <end position="250"/>
    </location>
</feature>
<dbReference type="Proteomes" id="UP001151760">
    <property type="component" value="Unassembled WGS sequence"/>
</dbReference>
<feature type="compositionally biased region" description="Basic and acidic residues" evidence="1">
    <location>
        <begin position="44"/>
        <end position="59"/>
    </location>
</feature>
<gene>
    <name evidence="2" type="ORF">Tco_1066938</name>
</gene>
<reference evidence="2" key="2">
    <citation type="submission" date="2022-01" db="EMBL/GenBank/DDBJ databases">
        <authorList>
            <person name="Yamashiro T."/>
            <person name="Shiraishi A."/>
            <person name="Satake H."/>
            <person name="Nakayama K."/>
        </authorList>
    </citation>
    <scope>NUCLEOTIDE SEQUENCE</scope>
</reference>
<accession>A0ABQ5HBF7</accession>
<protein>
    <recommendedName>
        <fullName evidence="4">Reverse transcriptase domain-containing protein</fullName>
    </recommendedName>
</protein>
<reference evidence="2" key="1">
    <citation type="journal article" date="2022" name="Int. J. Mol. Sci.">
        <title>Draft Genome of Tanacetum Coccineum: Genomic Comparison of Closely Related Tanacetum-Family Plants.</title>
        <authorList>
            <person name="Yamashiro T."/>
            <person name="Shiraishi A."/>
            <person name="Nakayama K."/>
            <person name="Satake H."/>
        </authorList>
    </citation>
    <scope>NUCLEOTIDE SEQUENCE</scope>
</reference>
<feature type="region of interest" description="Disordered" evidence="1">
    <location>
        <begin position="44"/>
        <end position="86"/>
    </location>
</feature>
<comment type="caution">
    <text evidence="2">The sequence shown here is derived from an EMBL/GenBank/DDBJ whole genome shotgun (WGS) entry which is preliminary data.</text>
</comment>
<evidence type="ECO:0008006" key="4">
    <source>
        <dbReference type="Google" id="ProtNLM"/>
    </source>
</evidence>
<evidence type="ECO:0000313" key="3">
    <source>
        <dbReference type="Proteomes" id="UP001151760"/>
    </source>
</evidence>
<evidence type="ECO:0000313" key="2">
    <source>
        <dbReference type="EMBL" id="GJT85221.1"/>
    </source>
</evidence>
<feature type="region of interest" description="Disordered" evidence="1">
    <location>
        <begin position="230"/>
        <end position="254"/>
    </location>
</feature>
<organism evidence="2 3">
    <name type="scientific">Tanacetum coccineum</name>
    <dbReference type="NCBI Taxonomy" id="301880"/>
    <lineage>
        <taxon>Eukaryota</taxon>
        <taxon>Viridiplantae</taxon>
        <taxon>Streptophyta</taxon>
        <taxon>Embryophyta</taxon>
        <taxon>Tracheophyta</taxon>
        <taxon>Spermatophyta</taxon>
        <taxon>Magnoliopsida</taxon>
        <taxon>eudicotyledons</taxon>
        <taxon>Gunneridae</taxon>
        <taxon>Pentapetalae</taxon>
        <taxon>asterids</taxon>
        <taxon>campanulids</taxon>
        <taxon>Asterales</taxon>
        <taxon>Asteraceae</taxon>
        <taxon>Asteroideae</taxon>
        <taxon>Anthemideae</taxon>
        <taxon>Anthemidinae</taxon>
        <taxon>Tanacetum</taxon>
    </lineage>
</organism>